<dbReference type="EMBL" id="BBSC01000003">
    <property type="protein sequence ID" value="GAM74727.1"/>
    <property type="molecule type" value="Genomic_DNA"/>
</dbReference>
<evidence type="ECO:0000313" key="2">
    <source>
        <dbReference type="Proteomes" id="UP000031666"/>
    </source>
</evidence>
<reference evidence="1 2" key="1">
    <citation type="submission" date="2015-01" db="EMBL/GenBank/DDBJ databases">
        <title>Vibrio sp. C94 JCM 19241 whole genome shotgun sequence.</title>
        <authorList>
            <person name="Sawabe T."/>
            <person name="Meirelles P."/>
            <person name="Feng G."/>
            <person name="Sayaka M."/>
            <person name="Hattori M."/>
            <person name="Ohkuma M."/>
        </authorList>
    </citation>
    <scope>NUCLEOTIDE SEQUENCE [LARGE SCALE GENOMIC DNA]</scope>
    <source>
        <strain evidence="2">JCM 19241</strain>
    </source>
</reference>
<name>A0A0B8QCN8_9VIBR</name>
<evidence type="ECO:0000313" key="1">
    <source>
        <dbReference type="EMBL" id="GAM74727.1"/>
    </source>
</evidence>
<dbReference type="STRING" id="1481914.JCM19241_1070"/>
<gene>
    <name evidence="1" type="ORF">JCM19241_1070</name>
</gene>
<protein>
    <submittedName>
        <fullName evidence="1">Uncharacterized protein</fullName>
    </submittedName>
</protein>
<dbReference type="Proteomes" id="UP000031666">
    <property type="component" value="Unassembled WGS sequence"/>
</dbReference>
<dbReference type="AlphaFoldDB" id="A0A0B8QCN8"/>
<reference evidence="1 2" key="2">
    <citation type="submission" date="2015-01" db="EMBL/GenBank/DDBJ databases">
        <authorList>
            <consortium name="NBRP consortium"/>
            <person name="Sawabe T."/>
            <person name="Meirelles P."/>
            <person name="Feng G."/>
            <person name="Sayaka M."/>
            <person name="Hattori M."/>
            <person name="Ohkuma M."/>
        </authorList>
    </citation>
    <scope>NUCLEOTIDE SEQUENCE [LARGE SCALE GENOMIC DNA]</scope>
    <source>
        <strain evidence="2">JCM 19241</strain>
    </source>
</reference>
<comment type="caution">
    <text evidence="1">The sequence shown here is derived from an EMBL/GenBank/DDBJ whole genome shotgun (WGS) entry which is preliminary data.</text>
</comment>
<dbReference type="InterPro" id="IPR021438">
    <property type="entry name" value="DUF3087"/>
</dbReference>
<proteinExistence type="predicted"/>
<sequence>MGVVVSAIALAGVLIKFKSHPKMKEVAYVWDLKQALNLIYRKNRKLLAAAEQGNAEAMLALQFSYEGSRQLWELDDNTLTMSSLNQAQNKLDDWAKKYNVQLDVTAYHSDILKGF</sequence>
<dbReference type="Pfam" id="PF11286">
    <property type="entry name" value="DUF3087"/>
    <property type="match status" value="1"/>
</dbReference>
<organism evidence="1 2">
    <name type="scientific">Vibrio ishigakensis</name>
    <dbReference type="NCBI Taxonomy" id="1481914"/>
    <lineage>
        <taxon>Bacteria</taxon>
        <taxon>Pseudomonadati</taxon>
        <taxon>Pseudomonadota</taxon>
        <taxon>Gammaproteobacteria</taxon>
        <taxon>Vibrionales</taxon>
        <taxon>Vibrionaceae</taxon>
        <taxon>Vibrio</taxon>
    </lineage>
</organism>
<accession>A0A0B8QCN8</accession>